<feature type="binding site" evidence="9">
    <location>
        <position position="59"/>
    </location>
    <ligand>
        <name>Zn(2+)</name>
        <dbReference type="ChEBI" id="CHEBI:29105"/>
    </ligand>
</feature>
<dbReference type="OrthoDB" id="6077919at2759"/>
<gene>
    <name evidence="13" type="primary">106081178</name>
</gene>
<evidence type="ECO:0000256" key="9">
    <source>
        <dbReference type="PROSITE-ProRule" id="PRU01263"/>
    </source>
</evidence>
<dbReference type="Pfam" id="PF00096">
    <property type="entry name" value="zf-C2H2"/>
    <property type="match status" value="2"/>
</dbReference>
<evidence type="ECO:0000256" key="7">
    <source>
        <dbReference type="ARBA" id="ARBA00023242"/>
    </source>
</evidence>
<feature type="domain" description="C2H2-type" evidence="11">
    <location>
        <begin position="268"/>
        <end position="296"/>
    </location>
</feature>
<keyword evidence="6" id="KW-0238">DNA-binding</keyword>
<feature type="binding site" evidence="9">
    <location>
        <position position="10"/>
    </location>
    <ligand>
        <name>Zn(2+)</name>
        <dbReference type="ChEBI" id="CHEBI:29105"/>
    </ligand>
</feature>
<feature type="domain" description="C2H2-type" evidence="11">
    <location>
        <begin position="542"/>
        <end position="570"/>
    </location>
</feature>
<evidence type="ECO:0000259" key="11">
    <source>
        <dbReference type="PROSITE" id="PS50157"/>
    </source>
</evidence>
<organism evidence="13 14">
    <name type="scientific">Stomoxys calcitrans</name>
    <name type="common">Stable fly</name>
    <name type="synonym">Conops calcitrans</name>
    <dbReference type="NCBI Taxonomy" id="35570"/>
    <lineage>
        <taxon>Eukaryota</taxon>
        <taxon>Metazoa</taxon>
        <taxon>Ecdysozoa</taxon>
        <taxon>Arthropoda</taxon>
        <taxon>Hexapoda</taxon>
        <taxon>Insecta</taxon>
        <taxon>Pterygota</taxon>
        <taxon>Neoptera</taxon>
        <taxon>Endopterygota</taxon>
        <taxon>Diptera</taxon>
        <taxon>Brachycera</taxon>
        <taxon>Muscomorpha</taxon>
        <taxon>Muscoidea</taxon>
        <taxon>Muscidae</taxon>
        <taxon>Stomoxys</taxon>
    </lineage>
</organism>
<dbReference type="InterPro" id="IPR036236">
    <property type="entry name" value="Znf_C2H2_sf"/>
</dbReference>
<dbReference type="PANTHER" id="PTHR24390:SF159">
    <property type="entry name" value="GROWTH FACTOR INDEPENDENT 1 TRANSCRIPTIONAL REPRESSOR"/>
    <property type="match status" value="1"/>
</dbReference>
<evidence type="ECO:0000256" key="6">
    <source>
        <dbReference type="ARBA" id="ARBA00023125"/>
    </source>
</evidence>
<feature type="binding site" evidence="9">
    <location>
        <position position="56"/>
    </location>
    <ligand>
        <name>Zn(2+)</name>
        <dbReference type="ChEBI" id="CHEBI:29105"/>
    </ligand>
</feature>
<dbReference type="InterPro" id="IPR013087">
    <property type="entry name" value="Znf_C2H2_type"/>
</dbReference>
<evidence type="ECO:0000256" key="5">
    <source>
        <dbReference type="ARBA" id="ARBA00022833"/>
    </source>
</evidence>
<accession>A0A1I8PMU2</accession>
<evidence type="ECO:0008006" key="15">
    <source>
        <dbReference type="Google" id="ProtNLM"/>
    </source>
</evidence>
<feature type="domain" description="C2H2-type" evidence="11">
    <location>
        <begin position="324"/>
        <end position="356"/>
    </location>
</feature>
<feature type="region of interest" description="Disordered" evidence="10">
    <location>
        <begin position="189"/>
        <end position="255"/>
    </location>
</feature>
<dbReference type="PROSITE" id="PS51915">
    <property type="entry name" value="ZAD"/>
    <property type="match status" value="1"/>
</dbReference>
<dbReference type="Proteomes" id="UP000095300">
    <property type="component" value="Unassembled WGS sequence"/>
</dbReference>
<feature type="domain" description="C2H2-type" evidence="11">
    <location>
        <begin position="430"/>
        <end position="452"/>
    </location>
</feature>
<feature type="binding site" evidence="9">
    <location>
        <position position="7"/>
    </location>
    <ligand>
        <name>Zn(2+)</name>
        <dbReference type="ChEBI" id="CHEBI:29105"/>
    </ligand>
</feature>
<dbReference type="PANTHER" id="PTHR24390">
    <property type="entry name" value="ZINC FINGER PROTEIN"/>
    <property type="match status" value="1"/>
</dbReference>
<evidence type="ECO:0000259" key="12">
    <source>
        <dbReference type="PROSITE" id="PS51915"/>
    </source>
</evidence>
<evidence type="ECO:0000256" key="2">
    <source>
        <dbReference type="ARBA" id="ARBA00022723"/>
    </source>
</evidence>
<comment type="subcellular location">
    <subcellularLocation>
        <location evidence="1">Nucleus</location>
    </subcellularLocation>
</comment>
<keyword evidence="5 9" id="KW-0862">Zinc</keyword>
<dbReference type="PROSITE" id="PS50157">
    <property type="entry name" value="ZINC_FINGER_C2H2_2"/>
    <property type="match status" value="5"/>
</dbReference>
<dbReference type="GO" id="GO:0000978">
    <property type="term" value="F:RNA polymerase II cis-regulatory region sequence-specific DNA binding"/>
    <property type="evidence" value="ECO:0007669"/>
    <property type="project" value="TreeGrafter"/>
</dbReference>
<dbReference type="SMART" id="SM00355">
    <property type="entry name" value="ZnF_C2H2"/>
    <property type="match status" value="7"/>
</dbReference>
<feature type="compositionally biased region" description="Basic and acidic residues" evidence="10">
    <location>
        <begin position="245"/>
        <end position="255"/>
    </location>
</feature>
<dbReference type="GO" id="GO:0008270">
    <property type="term" value="F:zinc ion binding"/>
    <property type="evidence" value="ECO:0007669"/>
    <property type="project" value="UniProtKB-UniRule"/>
</dbReference>
<dbReference type="GO" id="GO:0003700">
    <property type="term" value="F:DNA-binding transcription factor activity"/>
    <property type="evidence" value="ECO:0007669"/>
    <property type="project" value="TreeGrafter"/>
</dbReference>
<dbReference type="GO" id="GO:0005634">
    <property type="term" value="C:nucleus"/>
    <property type="evidence" value="ECO:0007669"/>
    <property type="project" value="UniProtKB-SubCell"/>
</dbReference>
<feature type="compositionally biased region" description="Polar residues" evidence="10">
    <location>
        <begin position="223"/>
        <end position="237"/>
    </location>
</feature>
<feature type="compositionally biased region" description="Polar residues" evidence="10">
    <location>
        <begin position="197"/>
        <end position="206"/>
    </location>
</feature>
<dbReference type="VEuPathDB" id="VectorBase:SCAU009491"/>
<dbReference type="EnsemblMetazoa" id="SCAU009491-RA">
    <property type="protein sequence ID" value="SCAU009491-PA"/>
    <property type="gene ID" value="SCAU009491"/>
</dbReference>
<dbReference type="SMART" id="SM00868">
    <property type="entry name" value="zf-AD"/>
    <property type="match status" value="1"/>
</dbReference>
<dbReference type="Gene3D" id="3.30.160.60">
    <property type="entry name" value="Classic Zinc Finger"/>
    <property type="match status" value="3"/>
</dbReference>
<dbReference type="Gene3D" id="3.40.1800.20">
    <property type="match status" value="1"/>
</dbReference>
<evidence type="ECO:0000256" key="1">
    <source>
        <dbReference type="ARBA" id="ARBA00004123"/>
    </source>
</evidence>
<dbReference type="KEGG" id="scac:106081178"/>
<reference evidence="13" key="1">
    <citation type="submission" date="2020-05" db="UniProtKB">
        <authorList>
            <consortium name="EnsemblMetazoa"/>
        </authorList>
    </citation>
    <scope>IDENTIFICATION</scope>
    <source>
        <strain evidence="13">USDA</strain>
    </source>
</reference>
<keyword evidence="4 8" id="KW-0863">Zinc-finger</keyword>
<evidence type="ECO:0000256" key="8">
    <source>
        <dbReference type="PROSITE-ProRule" id="PRU00042"/>
    </source>
</evidence>
<keyword evidence="7" id="KW-0539">Nucleus</keyword>
<dbReference type="Pfam" id="PF07776">
    <property type="entry name" value="zf-AD"/>
    <property type="match status" value="1"/>
</dbReference>
<feature type="domain" description="C2H2-type" evidence="11">
    <location>
        <begin position="374"/>
        <end position="402"/>
    </location>
</feature>
<keyword evidence="14" id="KW-1185">Reference proteome</keyword>
<evidence type="ECO:0000256" key="10">
    <source>
        <dbReference type="SAM" id="MobiDB-lite"/>
    </source>
</evidence>
<protein>
    <recommendedName>
        <fullName evidence="15">Transcription factor grauzone</fullName>
    </recommendedName>
</protein>
<dbReference type="Pfam" id="PF13912">
    <property type="entry name" value="zf-C2H2_6"/>
    <property type="match status" value="3"/>
</dbReference>
<dbReference type="SUPFAM" id="SSF57667">
    <property type="entry name" value="beta-beta-alpha zinc fingers"/>
    <property type="match status" value="3"/>
</dbReference>
<evidence type="ECO:0000256" key="3">
    <source>
        <dbReference type="ARBA" id="ARBA00022737"/>
    </source>
</evidence>
<dbReference type="STRING" id="35570.A0A1I8PMU2"/>
<sequence length="579" mass="67314">MSDQILCRLCLTDDSSEYVHLYENNGEPNDIHEIMVHYFHPEMLKTECGELYKDLCSECWSHIVDFHNFQMAIVETQNNFHKDGLDYTVEEIIVEEHEENDDGALEKSYLELVEKETSDTSLIEDRDYIEIDGIIADEHVIRDQIVYPKEIPLHKDTNEDIDVVVCSDEEITKEIKAFQTFVEAKETQEIANPPVSKKSSLLQGNESADDSVGEPPKRKKLKCSQTNSSDGGNSQDYQPKCPPMAREKTNAEKNKESDDIIAQWLPTLECLLCHNSFPSFTALKQHHRKKHAKGEFAVVCCERKYTYRCQIEEHVRLHLDPNAFKCMLCGKRFSSRANFCSHKQSQCIPTYDEENKIKSKRESDKKIAEWRSTLECHECSESFSTFTSLKAHFVQQHPQNEFYIACCGRKFYYRSNLERHVLLHIDSEYFKCDLCGKVLASKTSLKIHKKNHWKTAKACSSNEEEMSKRKSFKRLDDIIAQWRPVLECLVCKHQCKSFTLLSEHFAEEHKESELYIECCGRKLGDRSKAMMHASRHLNPDSFACEVCGQSYTRRFKLRNHMLMAHPQFETVLFDESTNT</sequence>
<keyword evidence="3" id="KW-0677">Repeat</keyword>
<feature type="domain" description="ZAD" evidence="12">
    <location>
        <begin position="5"/>
        <end position="83"/>
    </location>
</feature>
<evidence type="ECO:0000313" key="13">
    <source>
        <dbReference type="EnsemblMetazoa" id="SCAU009491-PA"/>
    </source>
</evidence>
<dbReference type="PROSITE" id="PS00028">
    <property type="entry name" value="ZINC_FINGER_C2H2_1"/>
    <property type="match status" value="4"/>
</dbReference>
<dbReference type="InterPro" id="IPR012934">
    <property type="entry name" value="Znf_AD"/>
</dbReference>
<dbReference type="SUPFAM" id="SSF57716">
    <property type="entry name" value="Glucocorticoid receptor-like (DNA-binding domain)"/>
    <property type="match status" value="1"/>
</dbReference>
<name>A0A1I8PMU2_STOCA</name>
<proteinExistence type="predicted"/>
<evidence type="ECO:0000313" key="14">
    <source>
        <dbReference type="Proteomes" id="UP000095300"/>
    </source>
</evidence>
<dbReference type="AlphaFoldDB" id="A0A1I8PMU2"/>
<keyword evidence="2 9" id="KW-0479">Metal-binding</keyword>
<evidence type="ECO:0000256" key="4">
    <source>
        <dbReference type="ARBA" id="ARBA00022771"/>
    </source>
</evidence>
<dbReference type="GO" id="GO:0006357">
    <property type="term" value="P:regulation of transcription by RNA polymerase II"/>
    <property type="evidence" value="ECO:0007669"/>
    <property type="project" value="TreeGrafter"/>
</dbReference>